<evidence type="ECO:0000313" key="3">
    <source>
        <dbReference type="Proteomes" id="UP000812440"/>
    </source>
</evidence>
<gene>
    <name evidence="2" type="ORF">GDO86_002446</name>
</gene>
<keyword evidence="1" id="KW-0812">Transmembrane</keyword>
<accession>A0A8T2KKX6</accession>
<reference evidence="2" key="1">
    <citation type="thesis" date="2020" institute="ProQuest LLC" country="789 East Eisenhower Parkway, Ann Arbor, MI, USA">
        <title>Comparative Genomics and Chromosome Evolution.</title>
        <authorList>
            <person name="Mudd A.B."/>
        </authorList>
    </citation>
    <scope>NUCLEOTIDE SEQUENCE</scope>
    <source>
        <strain evidence="2">Female2</strain>
        <tissue evidence="2">Blood</tissue>
    </source>
</reference>
<evidence type="ECO:0000313" key="2">
    <source>
        <dbReference type="EMBL" id="KAG8456664.1"/>
    </source>
</evidence>
<keyword evidence="1" id="KW-0472">Membrane</keyword>
<dbReference type="Proteomes" id="UP000812440">
    <property type="component" value="Chromosome 1"/>
</dbReference>
<protein>
    <submittedName>
        <fullName evidence="2">Uncharacterized protein</fullName>
    </submittedName>
</protein>
<dbReference type="AlphaFoldDB" id="A0A8T2KKX6"/>
<keyword evidence="1" id="KW-1133">Transmembrane helix</keyword>
<name>A0A8T2KKX6_9PIPI</name>
<comment type="caution">
    <text evidence="2">The sequence shown here is derived from an EMBL/GenBank/DDBJ whole genome shotgun (WGS) entry which is preliminary data.</text>
</comment>
<feature type="transmembrane region" description="Helical" evidence="1">
    <location>
        <begin position="50"/>
        <end position="75"/>
    </location>
</feature>
<sequence length="95" mass="10826">MYNLQEWNHKISNVYPGVSLNTVLLLSVTLTAPDCCSIHSLFPHWRVTTSFLYCTVIFSVHFPFCTALILLMNLLNRCTENIMYGGFATECSMVQ</sequence>
<dbReference type="EMBL" id="JAACNH010000001">
    <property type="protein sequence ID" value="KAG8456664.1"/>
    <property type="molecule type" value="Genomic_DNA"/>
</dbReference>
<keyword evidence="3" id="KW-1185">Reference proteome</keyword>
<evidence type="ECO:0000256" key="1">
    <source>
        <dbReference type="SAM" id="Phobius"/>
    </source>
</evidence>
<organism evidence="2 3">
    <name type="scientific">Hymenochirus boettgeri</name>
    <name type="common">Congo dwarf clawed frog</name>
    <dbReference type="NCBI Taxonomy" id="247094"/>
    <lineage>
        <taxon>Eukaryota</taxon>
        <taxon>Metazoa</taxon>
        <taxon>Chordata</taxon>
        <taxon>Craniata</taxon>
        <taxon>Vertebrata</taxon>
        <taxon>Euteleostomi</taxon>
        <taxon>Amphibia</taxon>
        <taxon>Batrachia</taxon>
        <taxon>Anura</taxon>
        <taxon>Pipoidea</taxon>
        <taxon>Pipidae</taxon>
        <taxon>Pipinae</taxon>
        <taxon>Hymenochirus</taxon>
    </lineage>
</organism>
<proteinExistence type="predicted"/>